<evidence type="ECO:0000313" key="4">
    <source>
        <dbReference type="Proteomes" id="UP000037904"/>
    </source>
</evidence>
<sequence length="445" mass="49751">MTSISLSQNAHKVLESSHLQDRIIGTIFGSALGDAIGLYTEFLSAEISSKAYPNRTFTLLPVEKATPFRRDHHRNFHRTGEWTDDTDHAVLILLSYLHDDGKKLDPQDFASRLSVWVRMGLRALDTLPLGLGRTVGGIVRNKSYLDDPEATARNFWVAGKYSAAPNGSLMRTHPLGLMCLGKSIEETFQIAANFSVVTHVDPRCVVSCAIGTALVRGLVLGEIYEEQHVDDLIETGLAWYTQLREKELQEPDRQDEPHLDLAEFRQHVTAQKLADLKLDESYKIGYVYKTFGSGILLLRLALRQLKSSSQLCSQLAIFEKLVTDLIMEGGDADTNACFAGALLGALLGYKALPPHWRDGLRHGVWLMEKSEGLCDTLGITEGSYLGSKDKDSAEDGGRGFLTDAQMEEKCMRMQAWMAQEETEWKKKQEADKKKPNWFNWKGASK</sequence>
<feature type="region of interest" description="Disordered" evidence="2">
    <location>
        <begin position="421"/>
        <end position="445"/>
    </location>
</feature>
<dbReference type="Pfam" id="PF03747">
    <property type="entry name" value="ADP_ribosyl_GH"/>
    <property type="match status" value="1"/>
</dbReference>
<feature type="binding site" evidence="1">
    <location>
        <position position="334"/>
    </location>
    <ligand>
        <name>Mg(2+)</name>
        <dbReference type="ChEBI" id="CHEBI:18420"/>
        <label>1</label>
    </ligand>
</feature>
<feature type="binding site" evidence="1">
    <location>
        <position position="83"/>
    </location>
    <ligand>
        <name>Mg(2+)</name>
        <dbReference type="ChEBI" id="CHEBI:18420"/>
        <label>1</label>
    </ligand>
</feature>
<dbReference type="Gene3D" id="1.10.4080.10">
    <property type="entry name" value="ADP-ribosylation/Crystallin J1"/>
    <property type="match status" value="1"/>
</dbReference>
<feature type="binding site" evidence="1">
    <location>
        <position position="333"/>
    </location>
    <ligand>
        <name>Mg(2+)</name>
        <dbReference type="ChEBI" id="CHEBI:18420"/>
        <label>1</label>
    </ligand>
</feature>
<evidence type="ECO:0000256" key="2">
    <source>
        <dbReference type="SAM" id="MobiDB-lite"/>
    </source>
</evidence>
<dbReference type="EMBL" id="JXCE01000090">
    <property type="protein sequence ID" value="KPA41659.1"/>
    <property type="molecule type" value="Genomic_DNA"/>
</dbReference>
<name>A0A0M9EX18_FUSLA</name>
<keyword evidence="4" id="KW-1185">Reference proteome</keyword>
<feature type="compositionally biased region" description="Basic and acidic residues" evidence="2">
    <location>
        <begin position="422"/>
        <end position="434"/>
    </location>
</feature>
<dbReference type="InterPro" id="IPR050792">
    <property type="entry name" value="ADP-ribosylglycohydrolase"/>
</dbReference>
<dbReference type="Proteomes" id="UP000037904">
    <property type="component" value="Unassembled WGS sequence"/>
</dbReference>
<feature type="binding site" evidence="1">
    <location>
        <position position="331"/>
    </location>
    <ligand>
        <name>Mg(2+)</name>
        <dbReference type="ChEBI" id="CHEBI:18420"/>
        <label>1</label>
    </ligand>
</feature>
<dbReference type="AlphaFoldDB" id="A0A0M9EX18"/>
<organism evidence="3 4">
    <name type="scientific">Fusarium langsethiae</name>
    <dbReference type="NCBI Taxonomy" id="179993"/>
    <lineage>
        <taxon>Eukaryota</taxon>
        <taxon>Fungi</taxon>
        <taxon>Dikarya</taxon>
        <taxon>Ascomycota</taxon>
        <taxon>Pezizomycotina</taxon>
        <taxon>Sordariomycetes</taxon>
        <taxon>Hypocreomycetidae</taxon>
        <taxon>Hypocreales</taxon>
        <taxon>Nectriaceae</taxon>
        <taxon>Fusarium</taxon>
    </lineage>
</organism>
<proteinExistence type="predicted"/>
<comment type="caution">
    <text evidence="3">The sequence shown here is derived from an EMBL/GenBank/DDBJ whole genome shotgun (WGS) entry which is preliminary data.</text>
</comment>
<evidence type="ECO:0000313" key="3">
    <source>
        <dbReference type="EMBL" id="KPA41659.1"/>
    </source>
</evidence>
<dbReference type="GO" id="GO:0016787">
    <property type="term" value="F:hydrolase activity"/>
    <property type="evidence" value="ECO:0007669"/>
    <property type="project" value="UniProtKB-KW"/>
</dbReference>
<keyword evidence="3" id="KW-0378">Hydrolase</keyword>
<dbReference type="SUPFAM" id="SSF101478">
    <property type="entry name" value="ADP-ribosylglycohydrolase"/>
    <property type="match status" value="1"/>
</dbReference>
<feature type="binding site" evidence="1">
    <location>
        <position position="84"/>
    </location>
    <ligand>
        <name>Mg(2+)</name>
        <dbReference type="ChEBI" id="CHEBI:18420"/>
        <label>1</label>
    </ligand>
</feature>
<dbReference type="InterPro" id="IPR005502">
    <property type="entry name" value="Ribosyl_crysJ1"/>
</dbReference>
<evidence type="ECO:0000256" key="1">
    <source>
        <dbReference type="PIRSR" id="PIRSR605502-1"/>
    </source>
</evidence>
<keyword evidence="1" id="KW-0460">Magnesium</keyword>
<dbReference type="InterPro" id="IPR036705">
    <property type="entry name" value="Ribosyl_crysJ1_sf"/>
</dbReference>
<gene>
    <name evidence="3" type="ORF">FLAG1_05485</name>
</gene>
<dbReference type="PANTHER" id="PTHR16222:SF28">
    <property type="entry name" value="ADP-RIBOSYLGLYCOHYDROLASE"/>
    <property type="match status" value="1"/>
</dbReference>
<reference evidence="3 4" key="1">
    <citation type="submission" date="2015-04" db="EMBL/GenBank/DDBJ databases">
        <title>The draft genome sequence of Fusarium langsethiae, a T-2/HT-2 mycotoxin producer.</title>
        <authorList>
            <person name="Lysoe E."/>
            <person name="Divon H.H."/>
            <person name="Terzi V."/>
            <person name="Orru L."/>
            <person name="Lamontanara A."/>
            <person name="Kolseth A.-K."/>
            <person name="Frandsen R.J."/>
            <person name="Nielsen K."/>
            <person name="Thrane U."/>
        </authorList>
    </citation>
    <scope>NUCLEOTIDE SEQUENCE [LARGE SCALE GENOMIC DNA]</scope>
    <source>
        <strain evidence="3 4">Fl201059</strain>
    </source>
</reference>
<dbReference type="PANTHER" id="PTHR16222">
    <property type="entry name" value="ADP-RIBOSYLGLYCOHYDROLASE"/>
    <property type="match status" value="1"/>
</dbReference>
<dbReference type="GO" id="GO:0046872">
    <property type="term" value="F:metal ion binding"/>
    <property type="evidence" value="ECO:0007669"/>
    <property type="project" value="UniProtKB-KW"/>
</dbReference>
<feature type="binding site" evidence="1">
    <location>
        <position position="85"/>
    </location>
    <ligand>
        <name>Mg(2+)</name>
        <dbReference type="ChEBI" id="CHEBI:18420"/>
        <label>1</label>
    </ligand>
</feature>
<keyword evidence="1" id="KW-0479">Metal-binding</keyword>
<dbReference type="OrthoDB" id="2021138at2759"/>
<accession>A0A0M9EX18</accession>
<protein>
    <submittedName>
        <fullName evidence="3">Adp-ribosylglycohydrolase</fullName>
    </submittedName>
</protein>
<comment type="cofactor">
    <cofactor evidence="1">
        <name>Mg(2+)</name>
        <dbReference type="ChEBI" id="CHEBI:18420"/>
    </cofactor>
    <text evidence="1">Binds 2 magnesium ions per subunit.</text>
</comment>